<reference evidence="2 3" key="1">
    <citation type="submission" date="2016-10" db="EMBL/GenBank/DDBJ databases">
        <title>Comparative genome analysis of multiple Pseudomonas spp. focuses on biocontrol and plant growth promoting traits.</title>
        <authorList>
            <person name="Tao X.-Y."/>
            <person name="Taylor C.G."/>
        </authorList>
    </citation>
    <scope>NUCLEOTIDE SEQUENCE [LARGE SCALE GENOMIC DNA]</scope>
    <source>
        <strain evidence="2 3">2F9</strain>
    </source>
</reference>
<keyword evidence="1" id="KW-0812">Transmembrane</keyword>
<comment type="caution">
    <text evidence="2">The sequence shown here is derived from an EMBL/GenBank/DDBJ whole genome shotgun (WGS) entry which is preliminary data.</text>
</comment>
<dbReference type="AlphaFoldDB" id="A0A423MSI6"/>
<organism evidence="2 3">
    <name type="scientific">Pseudomonas fluorescens</name>
    <dbReference type="NCBI Taxonomy" id="294"/>
    <lineage>
        <taxon>Bacteria</taxon>
        <taxon>Pseudomonadati</taxon>
        <taxon>Pseudomonadota</taxon>
        <taxon>Gammaproteobacteria</taxon>
        <taxon>Pseudomonadales</taxon>
        <taxon>Pseudomonadaceae</taxon>
        <taxon>Pseudomonas</taxon>
    </lineage>
</organism>
<keyword evidence="1" id="KW-1133">Transmembrane helix</keyword>
<feature type="transmembrane region" description="Helical" evidence="1">
    <location>
        <begin position="108"/>
        <end position="128"/>
    </location>
</feature>
<feature type="transmembrane region" description="Helical" evidence="1">
    <location>
        <begin position="23"/>
        <end position="46"/>
    </location>
</feature>
<feature type="transmembrane region" description="Helical" evidence="1">
    <location>
        <begin position="134"/>
        <end position="157"/>
    </location>
</feature>
<keyword evidence="1" id="KW-0472">Membrane</keyword>
<feature type="transmembrane region" description="Helical" evidence="1">
    <location>
        <begin position="242"/>
        <end position="263"/>
    </location>
</feature>
<dbReference type="RefSeq" id="WP_123376995.1">
    <property type="nucleotide sequence ID" value="NZ_MOBY01000033.1"/>
</dbReference>
<feature type="transmembrane region" description="Helical" evidence="1">
    <location>
        <begin position="214"/>
        <end position="235"/>
    </location>
</feature>
<gene>
    <name evidence="2" type="ORF">BK672_28410</name>
</gene>
<evidence type="ECO:0000313" key="2">
    <source>
        <dbReference type="EMBL" id="RON88109.1"/>
    </source>
</evidence>
<evidence type="ECO:0000256" key="1">
    <source>
        <dbReference type="SAM" id="Phobius"/>
    </source>
</evidence>
<dbReference type="Proteomes" id="UP000283650">
    <property type="component" value="Unassembled WGS sequence"/>
</dbReference>
<feature type="transmembrane region" description="Helical" evidence="1">
    <location>
        <begin position="178"/>
        <end position="202"/>
    </location>
</feature>
<sequence>MDASTAPTFTQFFKRNFKRVLDYWSQITVTLGFLGAGLAILGLYVYTRAIGRTDLFLAGSDAKSALAIWLLLIVLIMVGYLGVLSASAWFYGITVSMFEKVPKRHKQIAAFLLLPMCFGFGTFISLLFNFPNAFSAAGSMLFVFSLTLLAYFALFLFKRFRKIFNKNTRRMGGWKKNGFRLLIGSMIGLAVLCASLPTLLILETYVGEDNAKAVVVVGLFSLGTLIFSLVPILIFYISRGHVFARIAYGIATALVLFSGFLLLSPGAMPSITYAAAGNLAIRQQPARFILDENISLDDLDNRLWRTTLNEKQKIEVTAFPLFTFGDILLLCSRDLQRLNLYELPRYTHFCIATRNSKVTQKPLRPGLAPLLSWQQRAEHIVGWDHLRSAILKPIHLSPQVLQLQRRIEQLAEPVKTVIPYSAN</sequence>
<name>A0A423MSI6_PSEFL</name>
<protein>
    <recommendedName>
        <fullName evidence="4">Transmembrane protein</fullName>
    </recommendedName>
</protein>
<evidence type="ECO:0000313" key="3">
    <source>
        <dbReference type="Proteomes" id="UP000283650"/>
    </source>
</evidence>
<evidence type="ECO:0008006" key="4">
    <source>
        <dbReference type="Google" id="ProtNLM"/>
    </source>
</evidence>
<feature type="transmembrane region" description="Helical" evidence="1">
    <location>
        <begin position="66"/>
        <end position="96"/>
    </location>
</feature>
<accession>A0A423MSI6</accession>
<proteinExistence type="predicted"/>
<dbReference type="EMBL" id="MOBY01000033">
    <property type="protein sequence ID" value="RON88109.1"/>
    <property type="molecule type" value="Genomic_DNA"/>
</dbReference>